<reference evidence="2 3" key="2">
    <citation type="submission" date="2015-05" db="EMBL/GenBank/DDBJ databases">
        <title>Lifestyle Evolution in Cyanobacterial Symbionts of Sponges.</title>
        <authorList>
            <person name="Burgsdorf I."/>
            <person name="Slaby B.M."/>
            <person name="Handley K.M."/>
            <person name="Haber M."/>
            <person name="Blom J."/>
            <person name="Marshall C.W."/>
            <person name="Gilbert J.A."/>
            <person name="Hentschel U."/>
            <person name="Steindler L."/>
        </authorList>
    </citation>
    <scope>NUCLEOTIDE SEQUENCE [LARGE SCALE GENOMIC DNA]</scope>
    <source>
        <strain evidence="2">15L</strain>
    </source>
</reference>
<evidence type="ECO:0000313" key="2">
    <source>
        <dbReference type="EMBL" id="KKZ10854.1"/>
    </source>
</evidence>
<feature type="region of interest" description="Disordered" evidence="1">
    <location>
        <begin position="74"/>
        <end position="102"/>
    </location>
</feature>
<dbReference type="Proteomes" id="UP000035037">
    <property type="component" value="Unassembled WGS sequence"/>
</dbReference>
<reference evidence="2 3" key="1">
    <citation type="submission" date="2015-02" db="EMBL/GenBank/DDBJ databases">
        <authorList>
            <person name="Slaby B."/>
            <person name="Hentschel U."/>
        </authorList>
    </citation>
    <scope>NUCLEOTIDE SEQUENCE [LARGE SCALE GENOMIC DNA]</scope>
    <source>
        <strain evidence="2">15L</strain>
    </source>
</reference>
<feature type="compositionally biased region" description="Basic and acidic residues" evidence="1">
    <location>
        <begin position="74"/>
        <end position="86"/>
    </location>
</feature>
<sequence>MVTTRHPLNPSAVPLARALLDALRIRERQWHTLKGSRRHRAAEQVAAGLNQLLHHQDQAAMASFQTALDWLRGDLHDPGCPDHQDESPSTVRAAGRDGRVIE</sequence>
<evidence type="ECO:0000256" key="1">
    <source>
        <dbReference type="SAM" id="MobiDB-lite"/>
    </source>
</evidence>
<name>A0A0G8ASQ5_9SYNE</name>
<accession>A0A0G8ASQ5</accession>
<protein>
    <submittedName>
        <fullName evidence="2">Uncharacterized protein</fullName>
    </submittedName>
</protein>
<organism evidence="2 3">
    <name type="scientific">Candidatus Synechococcus spongiarum 15L</name>
    <dbReference type="NCBI Taxonomy" id="1608419"/>
    <lineage>
        <taxon>Bacteria</taxon>
        <taxon>Bacillati</taxon>
        <taxon>Cyanobacteriota</taxon>
        <taxon>Cyanophyceae</taxon>
        <taxon>Synechococcales</taxon>
        <taxon>Synechococcaceae</taxon>
        <taxon>Synechococcus</taxon>
    </lineage>
</organism>
<dbReference type="AlphaFoldDB" id="A0A0G8ASQ5"/>
<dbReference type="EMBL" id="JYFQ01000165">
    <property type="protein sequence ID" value="KKZ10854.1"/>
    <property type="molecule type" value="Genomic_DNA"/>
</dbReference>
<evidence type="ECO:0000313" key="3">
    <source>
        <dbReference type="Proteomes" id="UP000035037"/>
    </source>
</evidence>
<dbReference type="Pfam" id="PF20035">
    <property type="entry name" value="DUF6439"/>
    <property type="match status" value="1"/>
</dbReference>
<comment type="caution">
    <text evidence="2">The sequence shown here is derived from an EMBL/GenBank/DDBJ whole genome shotgun (WGS) entry which is preliminary data.</text>
</comment>
<proteinExistence type="predicted"/>
<gene>
    <name evidence="2" type="ORF">TQ37_08175</name>
</gene>
<dbReference type="InterPro" id="IPR045511">
    <property type="entry name" value="DUF6439"/>
</dbReference>